<accession>A0A8J3RTM6</accession>
<dbReference type="InterPro" id="IPR041468">
    <property type="entry name" value="HTH_ParB/Spo0J"/>
</dbReference>
<dbReference type="PANTHER" id="PTHR33375:SF1">
    <property type="entry name" value="CHROMOSOME-PARTITIONING PROTEIN PARB-RELATED"/>
    <property type="match status" value="1"/>
</dbReference>
<evidence type="ECO:0000256" key="1">
    <source>
        <dbReference type="ARBA" id="ARBA00006295"/>
    </source>
</evidence>
<dbReference type="InterPro" id="IPR050336">
    <property type="entry name" value="Chromosome_partition/occlusion"/>
</dbReference>
<comment type="similarity">
    <text evidence="1">Belongs to the ParB family.</text>
</comment>
<dbReference type="SUPFAM" id="SSF109709">
    <property type="entry name" value="KorB DNA-binding domain-like"/>
    <property type="match status" value="1"/>
</dbReference>
<organism evidence="4 5">
    <name type="scientific">Planobispora longispora</name>
    <dbReference type="NCBI Taxonomy" id="28887"/>
    <lineage>
        <taxon>Bacteria</taxon>
        <taxon>Bacillati</taxon>
        <taxon>Actinomycetota</taxon>
        <taxon>Actinomycetes</taxon>
        <taxon>Streptosporangiales</taxon>
        <taxon>Streptosporangiaceae</taxon>
        <taxon>Planobispora</taxon>
    </lineage>
</organism>
<proteinExistence type="inferred from homology"/>
<dbReference type="RefSeq" id="WP_203895392.1">
    <property type="nucleotide sequence ID" value="NZ_BOOH01000067.1"/>
</dbReference>
<dbReference type="Gene3D" id="1.10.10.2830">
    <property type="match status" value="1"/>
</dbReference>
<keyword evidence="2" id="KW-0159">Chromosome partition</keyword>
<dbReference type="PANTHER" id="PTHR33375">
    <property type="entry name" value="CHROMOSOME-PARTITIONING PROTEIN PARB-RELATED"/>
    <property type="match status" value="1"/>
</dbReference>
<dbReference type="Pfam" id="PF02195">
    <property type="entry name" value="ParB_N"/>
    <property type="match status" value="1"/>
</dbReference>
<protein>
    <recommendedName>
        <fullName evidence="3">ParB-like N-terminal domain-containing protein</fullName>
    </recommendedName>
</protein>
<dbReference type="GO" id="GO:0045881">
    <property type="term" value="P:positive regulation of sporulation resulting in formation of a cellular spore"/>
    <property type="evidence" value="ECO:0007669"/>
    <property type="project" value="TreeGrafter"/>
</dbReference>
<dbReference type="NCBIfam" id="TIGR00180">
    <property type="entry name" value="parB_part"/>
    <property type="match status" value="1"/>
</dbReference>
<dbReference type="AlphaFoldDB" id="A0A8J3RTM6"/>
<dbReference type="InterPro" id="IPR036086">
    <property type="entry name" value="ParB/Sulfiredoxin_sf"/>
</dbReference>
<comment type="caution">
    <text evidence="4">The sequence shown here is derived from an EMBL/GenBank/DDBJ whole genome shotgun (WGS) entry which is preliminary data.</text>
</comment>
<name>A0A8J3RTM6_9ACTN</name>
<keyword evidence="5" id="KW-1185">Reference proteome</keyword>
<evidence type="ECO:0000313" key="4">
    <source>
        <dbReference type="EMBL" id="GIH80984.1"/>
    </source>
</evidence>
<dbReference type="SUPFAM" id="SSF110849">
    <property type="entry name" value="ParB/Sulfiredoxin"/>
    <property type="match status" value="1"/>
</dbReference>
<reference evidence="4 5" key="1">
    <citation type="submission" date="2021-01" db="EMBL/GenBank/DDBJ databases">
        <title>Whole genome shotgun sequence of Planobispora longispora NBRC 13918.</title>
        <authorList>
            <person name="Komaki H."/>
            <person name="Tamura T."/>
        </authorList>
    </citation>
    <scope>NUCLEOTIDE SEQUENCE [LARGE SCALE GENOMIC DNA]</scope>
    <source>
        <strain evidence="4 5">NBRC 13918</strain>
    </source>
</reference>
<gene>
    <name evidence="4" type="ORF">Plo01_74130</name>
</gene>
<evidence type="ECO:0000259" key="3">
    <source>
        <dbReference type="SMART" id="SM00470"/>
    </source>
</evidence>
<dbReference type="Proteomes" id="UP000616724">
    <property type="component" value="Unassembled WGS sequence"/>
</dbReference>
<dbReference type="InterPro" id="IPR004437">
    <property type="entry name" value="ParB/RepB/Spo0J"/>
</dbReference>
<feature type="domain" description="ParB-like N-terminal" evidence="3">
    <location>
        <begin position="35"/>
        <end position="136"/>
    </location>
</feature>
<dbReference type="GO" id="GO:0007059">
    <property type="term" value="P:chromosome segregation"/>
    <property type="evidence" value="ECO:0007669"/>
    <property type="project" value="UniProtKB-KW"/>
</dbReference>
<dbReference type="InterPro" id="IPR003115">
    <property type="entry name" value="ParB_N"/>
</dbReference>
<dbReference type="GO" id="GO:0005694">
    <property type="term" value="C:chromosome"/>
    <property type="evidence" value="ECO:0007669"/>
    <property type="project" value="TreeGrafter"/>
</dbReference>
<dbReference type="Pfam" id="PF17762">
    <property type="entry name" value="HTH_ParB"/>
    <property type="match status" value="1"/>
</dbReference>
<sequence length="299" mass="32623">MAGKRTSLAALMVGQPADAEAPAAPAAPAAPKWPETVRLEDLADNPDNPRESLRDLEGLADTIRDEGLLQDLVVVPRDTWLAVYPHHAEKVGDRPYVIQHGHRRRHAAALAGLTEVPVKVRESAESAEERTLIENFQRDDLTPLEEARALQRLMELREISLREACRKVGKSPGWGSQRMILLKLRPELQQALIDGTLKLEDAREIGKLPPEEQAMPVAPPPVVEPVRRAGDSVHAGDGVYGVNARREGSAAGEKSASRRQNYGVIPLGPPSAIAAELRARLSREDLETLVELLSASVAR</sequence>
<evidence type="ECO:0000313" key="5">
    <source>
        <dbReference type="Proteomes" id="UP000616724"/>
    </source>
</evidence>
<evidence type="ECO:0000256" key="2">
    <source>
        <dbReference type="ARBA" id="ARBA00022829"/>
    </source>
</evidence>
<dbReference type="EMBL" id="BOOH01000067">
    <property type="protein sequence ID" value="GIH80984.1"/>
    <property type="molecule type" value="Genomic_DNA"/>
</dbReference>
<dbReference type="SMART" id="SM00470">
    <property type="entry name" value="ParB"/>
    <property type="match status" value="1"/>
</dbReference>
<dbReference type="Gene3D" id="3.90.1530.30">
    <property type="match status" value="1"/>
</dbReference>
<dbReference type="GO" id="GO:0003677">
    <property type="term" value="F:DNA binding"/>
    <property type="evidence" value="ECO:0007669"/>
    <property type="project" value="InterPro"/>
</dbReference>